<dbReference type="EMBL" id="JAAKZV010000386">
    <property type="protein sequence ID" value="NGN70020.1"/>
    <property type="molecule type" value="Genomic_DNA"/>
</dbReference>
<feature type="region of interest" description="Disordered" evidence="1">
    <location>
        <begin position="219"/>
        <end position="259"/>
    </location>
</feature>
<evidence type="ECO:0000256" key="2">
    <source>
        <dbReference type="SAM" id="SignalP"/>
    </source>
</evidence>
<reference evidence="3 4" key="1">
    <citation type="submission" date="2020-02" db="EMBL/GenBank/DDBJ databases">
        <title>Whole-genome analyses of novel actinobacteria.</title>
        <authorList>
            <person name="Sahin N."/>
        </authorList>
    </citation>
    <scope>NUCLEOTIDE SEQUENCE [LARGE SCALE GENOMIC DNA]</scope>
    <source>
        <strain evidence="3 4">A7024</strain>
    </source>
</reference>
<feature type="region of interest" description="Disordered" evidence="1">
    <location>
        <begin position="153"/>
        <end position="189"/>
    </location>
</feature>
<feature type="compositionally biased region" description="Basic and acidic residues" evidence="1">
    <location>
        <begin position="219"/>
        <end position="229"/>
    </location>
</feature>
<gene>
    <name evidence="3" type="ORF">G5C51_39800</name>
</gene>
<accession>A0A6G4UE48</accession>
<evidence type="ECO:0000256" key="1">
    <source>
        <dbReference type="SAM" id="MobiDB-lite"/>
    </source>
</evidence>
<protein>
    <recommendedName>
        <fullName evidence="5">Secreted protein</fullName>
    </recommendedName>
</protein>
<organism evidence="3 4">
    <name type="scientific">Streptomyces coryli</name>
    <dbReference type="NCBI Taxonomy" id="1128680"/>
    <lineage>
        <taxon>Bacteria</taxon>
        <taxon>Bacillati</taxon>
        <taxon>Actinomycetota</taxon>
        <taxon>Actinomycetes</taxon>
        <taxon>Kitasatosporales</taxon>
        <taxon>Streptomycetaceae</taxon>
        <taxon>Streptomyces</taxon>
    </lineage>
</organism>
<dbReference type="Proteomes" id="UP000481583">
    <property type="component" value="Unassembled WGS sequence"/>
</dbReference>
<feature type="signal peptide" evidence="2">
    <location>
        <begin position="1"/>
        <end position="22"/>
    </location>
</feature>
<keyword evidence="4" id="KW-1185">Reference proteome</keyword>
<dbReference type="RefSeq" id="WP_165245466.1">
    <property type="nucleotide sequence ID" value="NZ_JAAKZV010000386.1"/>
</dbReference>
<dbReference type="AlphaFoldDB" id="A0A6G4UE48"/>
<name>A0A6G4UE48_9ACTN</name>
<keyword evidence="2" id="KW-0732">Signal</keyword>
<feature type="chain" id="PRO_5038405930" description="Secreted protein" evidence="2">
    <location>
        <begin position="23"/>
        <end position="259"/>
    </location>
</feature>
<proteinExistence type="predicted"/>
<evidence type="ECO:0000313" key="3">
    <source>
        <dbReference type="EMBL" id="NGN70020.1"/>
    </source>
</evidence>
<comment type="caution">
    <text evidence="3">The sequence shown here is derived from an EMBL/GenBank/DDBJ whole genome shotgun (WGS) entry which is preliminary data.</text>
</comment>
<evidence type="ECO:0008006" key="5">
    <source>
        <dbReference type="Google" id="ProtNLM"/>
    </source>
</evidence>
<sequence>MRRFIRIAIVLLIAPLIGFALAVPASAGGPTSVAVFNAGSWQATALHATSESYDELANAIGELSDQTHALSKAPSSAALGGQEGRQVTATWMIHDVQVWRVDRIHLDTRDGRPLILRSLTDLSGREAKPTQTWLRAADPEGLRQLLAQLKVDGKQPAQGAGKGGGEATGQPAAAQPDKASDPRAATPDTDAATGWWWALPGAAAGALLVWVSLRARPRTGVEGRSRWELLDVSEPDEPGPGEQPDTWPAGQPTGRPGAG</sequence>
<evidence type="ECO:0000313" key="4">
    <source>
        <dbReference type="Proteomes" id="UP000481583"/>
    </source>
</evidence>